<dbReference type="PANTHER" id="PTHR43143:SF1">
    <property type="entry name" value="SERINE_THREONINE-PROTEIN PHOSPHATASE CPPED1"/>
    <property type="match status" value="1"/>
</dbReference>
<dbReference type="GO" id="GO:0016787">
    <property type="term" value="F:hydrolase activity"/>
    <property type="evidence" value="ECO:0007669"/>
    <property type="project" value="InterPro"/>
</dbReference>
<name>A0A8D5FJH8_9BACT</name>
<gene>
    <name evidence="2" type="ORF">DGMP_07160</name>
</gene>
<evidence type="ECO:0000259" key="1">
    <source>
        <dbReference type="Pfam" id="PF00149"/>
    </source>
</evidence>
<sequence length="292" mass="33194">MPAADKDTIRALDKGCLPLTGSAKTVFQPVRFGVIADCHVDTSEKGIEYLEWAIKKLNQTEELNFVVFNGDLLRDGEVENARAVREVLGSLKTEVCVLRGNHDFRPADPEKRKTGTRYLEPDDFISFFTGFGYDGLKTPFYAKQVAPGLRLLALDGCLPHEREKWGGILPAEQLDWLDTQLSSHADQVNLVFIHHGLIHWIPTDREDETKKWYRIDNARDVQTVLEKNRRATPIAISGHRHIGLHYCELRGVNYFTVPPLLSPAPRYTIFTVTPEQISWESCGLARISHQFR</sequence>
<dbReference type="Pfam" id="PF00149">
    <property type="entry name" value="Metallophos"/>
    <property type="match status" value="1"/>
</dbReference>
<feature type="domain" description="Calcineurin-like phosphoesterase" evidence="1">
    <location>
        <begin position="31"/>
        <end position="241"/>
    </location>
</feature>
<organism evidence="2 3">
    <name type="scientific">Desulfomarina profundi</name>
    <dbReference type="NCBI Taxonomy" id="2772557"/>
    <lineage>
        <taxon>Bacteria</taxon>
        <taxon>Pseudomonadati</taxon>
        <taxon>Thermodesulfobacteriota</taxon>
        <taxon>Desulfobulbia</taxon>
        <taxon>Desulfobulbales</taxon>
        <taxon>Desulfobulbaceae</taxon>
        <taxon>Desulfomarina</taxon>
    </lineage>
</organism>
<dbReference type="AlphaFoldDB" id="A0A8D5FJH8"/>
<dbReference type="InterPro" id="IPR004843">
    <property type="entry name" value="Calcineurin-like_PHP"/>
</dbReference>
<dbReference type="PANTHER" id="PTHR43143">
    <property type="entry name" value="METALLOPHOSPHOESTERASE, CALCINEURIN SUPERFAMILY"/>
    <property type="match status" value="1"/>
</dbReference>
<reference evidence="2" key="1">
    <citation type="submission" date="2020-09" db="EMBL/GenBank/DDBJ databases">
        <title>Desulfogranum mesoprofundum gen. nov., sp. nov., a novel mesophilic, sulfate-reducing chemolithoautotroph isolated from a deep-sea hydrothermal vent chimney in the Suiyo Seamount.</title>
        <authorList>
            <person name="Hashimoto Y."/>
            <person name="Nakagawa S."/>
        </authorList>
    </citation>
    <scope>NUCLEOTIDE SEQUENCE</scope>
    <source>
        <strain evidence="2">KT2</strain>
    </source>
</reference>
<evidence type="ECO:0000313" key="2">
    <source>
        <dbReference type="EMBL" id="BCL60023.1"/>
    </source>
</evidence>
<dbReference type="KEGG" id="dbk:DGMP_07160"/>
<dbReference type="Proteomes" id="UP000826725">
    <property type="component" value="Chromosome"/>
</dbReference>
<protein>
    <recommendedName>
        <fullName evidence="1">Calcineurin-like phosphoesterase domain-containing protein</fullName>
    </recommendedName>
</protein>
<dbReference type="EMBL" id="AP024086">
    <property type="protein sequence ID" value="BCL60023.1"/>
    <property type="molecule type" value="Genomic_DNA"/>
</dbReference>
<keyword evidence="3" id="KW-1185">Reference proteome</keyword>
<accession>A0A8D5FJH8</accession>
<proteinExistence type="predicted"/>
<evidence type="ECO:0000313" key="3">
    <source>
        <dbReference type="Proteomes" id="UP000826725"/>
    </source>
</evidence>
<dbReference type="InterPro" id="IPR051918">
    <property type="entry name" value="STPP_CPPED1"/>
</dbReference>
<dbReference type="RefSeq" id="WP_228856193.1">
    <property type="nucleotide sequence ID" value="NZ_AP024086.1"/>
</dbReference>